<dbReference type="Pfam" id="PF24120">
    <property type="entry name" value="SsdA_C"/>
    <property type="match status" value="1"/>
</dbReference>
<dbReference type="InterPro" id="IPR002110">
    <property type="entry name" value="Ankyrin_rpt"/>
</dbReference>
<organism evidence="6 7">
    <name type="scientific">Stachybotrys elegans</name>
    <dbReference type="NCBI Taxonomy" id="80388"/>
    <lineage>
        <taxon>Eukaryota</taxon>
        <taxon>Fungi</taxon>
        <taxon>Dikarya</taxon>
        <taxon>Ascomycota</taxon>
        <taxon>Pezizomycotina</taxon>
        <taxon>Sordariomycetes</taxon>
        <taxon>Hypocreomycetidae</taxon>
        <taxon>Hypocreales</taxon>
        <taxon>Stachybotryaceae</taxon>
        <taxon>Stachybotrys</taxon>
    </lineage>
</organism>
<dbReference type="PANTHER" id="PTHR24171">
    <property type="entry name" value="ANKYRIN REPEAT DOMAIN-CONTAINING PROTEIN 39-RELATED"/>
    <property type="match status" value="1"/>
</dbReference>
<evidence type="ECO:0000256" key="2">
    <source>
        <dbReference type="ARBA" id="ARBA00023043"/>
    </source>
</evidence>
<gene>
    <name evidence="6" type="ORF">B0I35DRAFT_491674</name>
</gene>
<accession>A0A8K0SKV1</accession>
<feature type="domain" description="Single-strand DNA deaminase toxin A-like C-terminal" evidence="5">
    <location>
        <begin position="385"/>
        <end position="444"/>
    </location>
</feature>
<dbReference type="SUPFAM" id="SSF48403">
    <property type="entry name" value="Ankyrin repeat"/>
    <property type="match status" value="1"/>
</dbReference>
<dbReference type="PROSITE" id="PS50088">
    <property type="entry name" value="ANK_REPEAT"/>
    <property type="match status" value="2"/>
</dbReference>
<dbReference type="Pfam" id="PF12796">
    <property type="entry name" value="Ank_2"/>
    <property type="match status" value="1"/>
</dbReference>
<dbReference type="AlphaFoldDB" id="A0A8K0SKV1"/>
<dbReference type="EMBL" id="JAGPNK010000015">
    <property type="protein sequence ID" value="KAH7308518.1"/>
    <property type="molecule type" value="Genomic_DNA"/>
</dbReference>
<dbReference type="PANTHER" id="PTHR24171:SF9">
    <property type="entry name" value="ANKYRIN REPEAT DOMAIN-CONTAINING PROTEIN 39"/>
    <property type="match status" value="1"/>
</dbReference>
<keyword evidence="1" id="KW-0677">Repeat</keyword>
<proteinExistence type="predicted"/>
<dbReference type="SMART" id="SM00248">
    <property type="entry name" value="ANK"/>
    <property type="match status" value="2"/>
</dbReference>
<evidence type="ECO:0000256" key="1">
    <source>
        <dbReference type="ARBA" id="ARBA00022737"/>
    </source>
</evidence>
<evidence type="ECO:0000256" key="4">
    <source>
        <dbReference type="SAM" id="MobiDB-lite"/>
    </source>
</evidence>
<comment type="caution">
    <text evidence="6">The sequence shown here is derived from an EMBL/GenBank/DDBJ whole genome shotgun (WGS) entry which is preliminary data.</text>
</comment>
<sequence>MTHQPPPSNGLLDNRGRQTPLALVVEWNNTLLRIICPYCQKLHHHGPGRGELTGQTRVPHCGLTRSSYQLCYPFEPQAAAQYSYSIDKSRGRFVTVGVALPDEEDDDSDDNSGEDDESNTEEGSDKSLKEDDTEDEGSGFAANHGERRDPENETVENNKQLPSDAILEELFRDPVYRQSCFTSSCITNDLRDVAFLLKRYKDDPFIAFRDDDGVNCVALAAMEGHDKMVQFLHENGGNLNNADCHGRTPLMEAALWGRPKVAEYLLRHGADPYAKDYKKRNAYFYSTPSRKTAAMRKRFVMYQEKPDAETNRRTVFMMLQRFEPVTTPENSTDLNEPKPGYFVTQYTPYGASYIGYYEQIVAYPVPDSYKTLARLYRGNLFPIISAASGWRTGFAVGSVLDNRLWRDYVLELCSLIGYMLPRDAKDGWEPPGSYHACHAEKKLIAYFINEHSILPHNLLENSPVRGEWRRQDMELQHLVPLAPKLPPVKATIQVSREVCSDCQNFISHVQYVLGLSFTVQRC</sequence>
<evidence type="ECO:0000313" key="7">
    <source>
        <dbReference type="Proteomes" id="UP000813444"/>
    </source>
</evidence>
<keyword evidence="7" id="KW-1185">Reference proteome</keyword>
<name>A0A8K0SKV1_9HYPO</name>
<dbReference type="InterPro" id="IPR057517">
    <property type="entry name" value="SsdA-like_C"/>
</dbReference>
<dbReference type="InterPro" id="IPR036770">
    <property type="entry name" value="Ankyrin_rpt-contain_sf"/>
</dbReference>
<feature type="repeat" description="ANK" evidence="3">
    <location>
        <begin position="212"/>
        <end position="244"/>
    </location>
</feature>
<keyword evidence="2 3" id="KW-0040">ANK repeat</keyword>
<dbReference type="PROSITE" id="PS50297">
    <property type="entry name" value="ANK_REP_REGION"/>
    <property type="match status" value="1"/>
</dbReference>
<feature type="repeat" description="ANK" evidence="3">
    <location>
        <begin position="245"/>
        <end position="277"/>
    </location>
</feature>
<feature type="compositionally biased region" description="Acidic residues" evidence="4">
    <location>
        <begin position="101"/>
        <end position="122"/>
    </location>
</feature>
<evidence type="ECO:0000313" key="6">
    <source>
        <dbReference type="EMBL" id="KAH7308518.1"/>
    </source>
</evidence>
<protein>
    <recommendedName>
        <fullName evidence="5">Single-strand DNA deaminase toxin A-like C-terminal domain-containing protein</fullName>
    </recommendedName>
</protein>
<dbReference type="OrthoDB" id="341259at2759"/>
<evidence type="ECO:0000259" key="5">
    <source>
        <dbReference type="Pfam" id="PF24120"/>
    </source>
</evidence>
<dbReference type="Proteomes" id="UP000813444">
    <property type="component" value="Unassembled WGS sequence"/>
</dbReference>
<reference evidence="6" key="1">
    <citation type="journal article" date="2021" name="Nat. Commun.">
        <title>Genetic determinants of endophytism in the Arabidopsis root mycobiome.</title>
        <authorList>
            <person name="Mesny F."/>
            <person name="Miyauchi S."/>
            <person name="Thiergart T."/>
            <person name="Pickel B."/>
            <person name="Atanasova L."/>
            <person name="Karlsson M."/>
            <person name="Huettel B."/>
            <person name="Barry K.W."/>
            <person name="Haridas S."/>
            <person name="Chen C."/>
            <person name="Bauer D."/>
            <person name="Andreopoulos W."/>
            <person name="Pangilinan J."/>
            <person name="LaButti K."/>
            <person name="Riley R."/>
            <person name="Lipzen A."/>
            <person name="Clum A."/>
            <person name="Drula E."/>
            <person name="Henrissat B."/>
            <person name="Kohler A."/>
            <person name="Grigoriev I.V."/>
            <person name="Martin F.M."/>
            <person name="Hacquard S."/>
        </authorList>
    </citation>
    <scope>NUCLEOTIDE SEQUENCE</scope>
    <source>
        <strain evidence="6">MPI-CAGE-CH-0235</strain>
    </source>
</reference>
<feature type="region of interest" description="Disordered" evidence="4">
    <location>
        <begin position="101"/>
        <end position="161"/>
    </location>
</feature>
<dbReference type="Gene3D" id="1.25.40.20">
    <property type="entry name" value="Ankyrin repeat-containing domain"/>
    <property type="match status" value="1"/>
</dbReference>
<evidence type="ECO:0000256" key="3">
    <source>
        <dbReference type="PROSITE-ProRule" id="PRU00023"/>
    </source>
</evidence>